<reference evidence="1" key="2">
    <citation type="submission" date="2022-06" db="UniProtKB">
        <authorList>
            <consortium name="EnsemblMetazoa"/>
        </authorList>
    </citation>
    <scope>IDENTIFICATION</scope>
    <source>
        <strain evidence="1">PS312</strain>
    </source>
</reference>
<reference evidence="2" key="1">
    <citation type="journal article" date="2008" name="Nat. Genet.">
        <title>The Pristionchus pacificus genome provides a unique perspective on nematode lifestyle and parasitism.</title>
        <authorList>
            <person name="Dieterich C."/>
            <person name="Clifton S.W."/>
            <person name="Schuster L.N."/>
            <person name="Chinwalla A."/>
            <person name="Delehaunty K."/>
            <person name="Dinkelacker I."/>
            <person name="Fulton L."/>
            <person name="Fulton R."/>
            <person name="Godfrey J."/>
            <person name="Minx P."/>
            <person name="Mitreva M."/>
            <person name="Roeseler W."/>
            <person name="Tian H."/>
            <person name="Witte H."/>
            <person name="Yang S.P."/>
            <person name="Wilson R.K."/>
            <person name="Sommer R.J."/>
        </authorList>
    </citation>
    <scope>NUCLEOTIDE SEQUENCE [LARGE SCALE GENOMIC DNA]</scope>
    <source>
        <strain evidence="2">PS312</strain>
    </source>
</reference>
<organism evidence="1 2">
    <name type="scientific">Pristionchus pacificus</name>
    <name type="common">Parasitic nematode worm</name>
    <dbReference type="NCBI Taxonomy" id="54126"/>
    <lineage>
        <taxon>Eukaryota</taxon>
        <taxon>Metazoa</taxon>
        <taxon>Ecdysozoa</taxon>
        <taxon>Nematoda</taxon>
        <taxon>Chromadorea</taxon>
        <taxon>Rhabditida</taxon>
        <taxon>Rhabditina</taxon>
        <taxon>Diplogasteromorpha</taxon>
        <taxon>Diplogasteroidea</taxon>
        <taxon>Neodiplogasteridae</taxon>
        <taxon>Pristionchus</taxon>
    </lineage>
</organism>
<evidence type="ECO:0000313" key="2">
    <source>
        <dbReference type="Proteomes" id="UP000005239"/>
    </source>
</evidence>
<dbReference type="Proteomes" id="UP000005239">
    <property type="component" value="Unassembled WGS sequence"/>
</dbReference>
<protein>
    <submittedName>
        <fullName evidence="1">Uncharacterized protein</fullName>
    </submittedName>
</protein>
<keyword evidence="2" id="KW-1185">Reference proteome</keyword>
<evidence type="ECO:0000313" key="1">
    <source>
        <dbReference type="EnsemblMetazoa" id="PPA43977.1"/>
    </source>
</evidence>
<accession>A0A8R1Z6G3</accession>
<dbReference type="AlphaFoldDB" id="A0A2A6BNA0"/>
<name>A0A2A6BNA0_PRIPA</name>
<gene>
    <name evidence="1" type="primary">WBGene00282346</name>
</gene>
<accession>A0A2A6BNA0</accession>
<dbReference type="EnsemblMetazoa" id="PPA43977.1">
    <property type="protein sequence ID" value="PPA43977.1"/>
    <property type="gene ID" value="WBGene00282346"/>
</dbReference>
<proteinExistence type="predicted"/>
<sequence>MIVDVFRESGAIKMPLNRGTPANISLQFSQIRLNVNVLSFTDVSTAVRPPITGIGSCVNVVVVDETDCAAFVVDDPAASVERRSAASSPERVEWHPMKKEWIYRYDRNLLDKYDNVMTSLSLISADTGDSSVRSRRVTVQI</sequence>